<protein>
    <submittedName>
        <fullName evidence="3">CHAP domain-containing protein</fullName>
    </submittedName>
</protein>
<name>A0AAW4YC01_STAAU</name>
<dbReference type="InterPro" id="IPR007921">
    <property type="entry name" value="CHAP_dom"/>
</dbReference>
<dbReference type="Gene3D" id="3.90.1720.10">
    <property type="entry name" value="endopeptidase domain like (from Nostoc punctiforme)"/>
    <property type="match status" value="1"/>
</dbReference>
<sequence length="339" mass="39188">MGLPNPKNRKPTASEVVEWALYIAKNKIAIDVPGSGMGAQCWDLPNYLLDKYWGFRTWGNADAMAQKSNYRGRDFKIIRNTKDFVPQPGDWGVWTGGWAGHVNIVVGPCTKDYWYGVDQNWYTNNATGSPPYKIKHSYHDGPGGGVKYFVRPPYHPDKTTPAPKPEDDSDDNEKNNKKVPIWKDVTTIKYTISSQEVNYPEYIYHFIVEGNRRLEKPKGIMIRNAQTMSSVESLYNSRKKYKQDVEYPHFYVDRHNIWAPRRAVFEVPNEPDYIVIDVCEDYSASKNEFIFNEIHAMVVAVDMMAKYEIPLSIENLKVDDSIWRSMLEHVNWNMIDNGV</sequence>
<evidence type="ECO:0000259" key="2">
    <source>
        <dbReference type="PROSITE" id="PS50911"/>
    </source>
</evidence>
<comment type="caution">
    <text evidence="3">The sequence shown here is derived from an EMBL/GenBank/DDBJ whole genome shotgun (WGS) entry which is preliminary data.</text>
</comment>
<dbReference type="Pfam" id="PF05257">
    <property type="entry name" value="CHAP"/>
    <property type="match status" value="1"/>
</dbReference>
<dbReference type="EMBL" id="JAIUEN010000385">
    <property type="protein sequence ID" value="MCE3363885.1"/>
    <property type="molecule type" value="Genomic_DNA"/>
</dbReference>
<reference evidence="3" key="2">
    <citation type="submission" date="2023-08" db="EMBL/GenBank/DDBJ databases">
        <authorList>
            <person name="Zhao H."/>
            <person name="Wang X."/>
        </authorList>
    </citation>
    <scope>NUCLEOTIDE SEQUENCE</scope>
    <source>
        <strain evidence="3">NC-4</strain>
    </source>
</reference>
<dbReference type="Proteomes" id="UP001200271">
    <property type="component" value="Unassembled WGS sequence"/>
</dbReference>
<dbReference type="SUPFAM" id="SSF54001">
    <property type="entry name" value="Cysteine proteinases"/>
    <property type="match status" value="1"/>
</dbReference>
<proteinExistence type="predicted"/>
<evidence type="ECO:0000313" key="4">
    <source>
        <dbReference type="Proteomes" id="UP001200271"/>
    </source>
</evidence>
<gene>
    <name evidence="3" type="ORF">LB359_16700</name>
</gene>
<evidence type="ECO:0000256" key="1">
    <source>
        <dbReference type="SAM" id="MobiDB-lite"/>
    </source>
</evidence>
<feature type="domain" description="Peptidase C51" evidence="2">
    <location>
        <begin position="16"/>
        <end position="151"/>
    </location>
</feature>
<accession>A0AAW4YC01</accession>
<reference evidence="3" key="1">
    <citation type="journal article" date="2021" name="Front Med (Lausanne)">
        <title>The Prevalence and Determinants of Fusidic Acid Resistance Among Methicillin-Resistant Staphylococcus aureus Clinical Isolates in China.</title>
        <authorList>
            <person name="Zhao H."/>
            <person name="Wang X."/>
            <person name="Wang B."/>
            <person name="Xu Y."/>
            <person name="Rao L."/>
            <person name="Wan B."/>
            <person name="Guo Y."/>
            <person name="Wu X."/>
            <person name="Yu J."/>
            <person name="Chen L."/>
            <person name="Li M."/>
            <person name="Yu F."/>
        </authorList>
    </citation>
    <scope>NUCLEOTIDE SEQUENCE</scope>
    <source>
        <strain evidence="3">NC-4</strain>
    </source>
</reference>
<organism evidence="3 4">
    <name type="scientific">Staphylococcus aureus</name>
    <dbReference type="NCBI Taxonomy" id="1280"/>
    <lineage>
        <taxon>Bacteria</taxon>
        <taxon>Bacillati</taxon>
        <taxon>Bacillota</taxon>
        <taxon>Bacilli</taxon>
        <taxon>Bacillales</taxon>
        <taxon>Staphylococcaceae</taxon>
        <taxon>Staphylococcus</taxon>
    </lineage>
</organism>
<dbReference type="InterPro" id="IPR038765">
    <property type="entry name" value="Papain-like_cys_pep_sf"/>
</dbReference>
<evidence type="ECO:0000313" key="3">
    <source>
        <dbReference type="EMBL" id="MCE3363885.1"/>
    </source>
</evidence>
<dbReference type="AlphaFoldDB" id="A0AAW4YC01"/>
<dbReference type="PROSITE" id="PS50911">
    <property type="entry name" value="CHAP"/>
    <property type="match status" value="1"/>
</dbReference>
<feature type="non-terminal residue" evidence="3">
    <location>
        <position position="339"/>
    </location>
</feature>
<feature type="region of interest" description="Disordered" evidence="1">
    <location>
        <begin position="149"/>
        <end position="177"/>
    </location>
</feature>